<feature type="transmembrane region" description="Helical" evidence="6">
    <location>
        <begin position="218"/>
        <end position="246"/>
    </location>
</feature>
<keyword evidence="3 6" id="KW-0812">Transmembrane</keyword>
<feature type="compositionally biased region" description="Basic and acidic residues" evidence="8">
    <location>
        <begin position="1"/>
        <end position="10"/>
    </location>
</feature>
<gene>
    <name evidence="9" type="ORF">KFL_000790380</name>
</gene>
<feature type="transmembrane region" description="Helical" evidence="6">
    <location>
        <begin position="150"/>
        <end position="174"/>
    </location>
</feature>
<keyword evidence="6" id="KW-1003">Cell membrane</keyword>
<evidence type="ECO:0000313" key="10">
    <source>
        <dbReference type="Proteomes" id="UP000054558"/>
    </source>
</evidence>
<reference evidence="9 10" key="1">
    <citation type="journal article" date="2014" name="Nat. Commun.">
        <title>Klebsormidium flaccidum genome reveals primary factors for plant terrestrial adaptation.</title>
        <authorList>
            <person name="Hori K."/>
            <person name="Maruyama F."/>
            <person name="Fujisawa T."/>
            <person name="Togashi T."/>
            <person name="Yamamoto N."/>
            <person name="Seo M."/>
            <person name="Sato S."/>
            <person name="Yamada T."/>
            <person name="Mori H."/>
            <person name="Tajima N."/>
            <person name="Moriyama T."/>
            <person name="Ikeuchi M."/>
            <person name="Watanabe M."/>
            <person name="Wada H."/>
            <person name="Kobayashi K."/>
            <person name="Saito M."/>
            <person name="Masuda T."/>
            <person name="Sasaki-Sekimoto Y."/>
            <person name="Mashiguchi K."/>
            <person name="Awai K."/>
            <person name="Shimojima M."/>
            <person name="Masuda S."/>
            <person name="Iwai M."/>
            <person name="Nobusawa T."/>
            <person name="Narise T."/>
            <person name="Kondo S."/>
            <person name="Saito H."/>
            <person name="Sato R."/>
            <person name="Murakawa M."/>
            <person name="Ihara Y."/>
            <person name="Oshima-Yamada Y."/>
            <person name="Ohtaka K."/>
            <person name="Satoh M."/>
            <person name="Sonobe K."/>
            <person name="Ishii M."/>
            <person name="Ohtani R."/>
            <person name="Kanamori-Sato M."/>
            <person name="Honoki R."/>
            <person name="Miyazaki D."/>
            <person name="Mochizuki H."/>
            <person name="Umetsu J."/>
            <person name="Higashi K."/>
            <person name="Shibata D."/>
            <person name="Kamiya Y."/>
            <person name="Sato N."/>
            <person name="Nakamura Y."/>
            <person name="Tabata S."/>
            <person name="Ida S."/>
            <person name="Kurokawa K."/>
            <person name="Ohta H."/>
        </authorList>
    </citation>
    <scope>NUCLEOTIDE SEQUENCE [LARGE SCALE GENOMIC DNA]</scope>
    <source>
        <strain evidence="9 10">NIES-2285</strain>
    </source>
</reference>
<dbReference type="OrthoDB" id="242866at2759"/>
<evidence type="ECO:0000256" key="2">
    <source>
        <dbReference type="ARBA" id="ARBA00010482"/>
    </source>
</evidence>
<dbReference type="GO" id="GO:0015031">
    <property type="term" value="P:protein transport"/>
    <property type="evidence" value="ECO:0007669"/>
    <property type="project" value="InterPro"/>
</dbReference>
<evidence type="ECO:0000256" key="4">
    <source>
        <dbReference type="ARBA" id="ARBA00022989"/>
    </source>
</evidence>
<evidence type="ECO:0000256" key="8">
    <source>
        <dbReference type="SAM" id="MobiDB-lite"/>
    </source>
</evidence>
<comment type="function">
    <text evidence="1 6">Probably involved in membrane trafficking.</text>
</comment>
<feature type="compositionally biased region" description="Polar residues" evidence="8">
    <location>
        <begin position="65"/>
        <end position="74"/>
    </location>
</feature>
<dbReference type="PANTHER" id="PTHR10687:SF2">
    <property type="entry name" value="SECRETORY CARRIER-ASSOCIATED MEMBRANE PROTEIN"/>
    <property type="match status" value="1"/>
</dbReference>
<dbReference type="GO" id="GO:0032588">
    <property type="term" value="C:trans-Golgi network membrane"/>
    <property type="evidence" value="ECO:0000318"/>
    <property type="project" value="GO_Central"/>
</dbReference>
<evidence type="ECO:0000313" key="9">
    <source>
        <dbReference type="EMBL" id="GAQ81413.1"/>
    </source>
</evidence>
<dbReference type="Proteomes" id="UP000054558">
    <property type="component" value="Unassembled WGS sequence"/>
</dbReference>
<keyword evidence="7" id="KW-0175">Coiled coil</keyword>
<organism evidence="9 10">
    <name type="scientific">Klebsormidium nitens</name>
    <name type="common">Green alga</name>
    <name type="synonym">Ulothrix nitens</name>
    <dbReference type="NCBI Taxonomy" id="105231"/>
    <lineage>
        <taxon>Eukaryota</taxon>
        <taxon>Viridiplantae</taxon>
        <taxon>Streptophyta</taxon>
        <taxon>Klebsormidiophyceae</taxon>
        <taxon>Klebsormidiales</taxon>
        <taxon>Klebsormidiaceae</taxon>
        <taxon>Klebsormidium</taxon>
    </lineage>
</organism>
<evidence type="ECO:0000256" key="6">
    <source>
        <dbReference type="RuleBase" id="RU363122"/>
    </source>
</evidence>
<keyword evidence="6" id="KW-0813">Transport</keyword>
<keyword evidence="10" id="KW-1185">Reference proteome</keyword>
<feature type="compositionally biased region" description="Gly residues" evidence="8">
    <location>
        <begin position="32"/>
        <end position="44"/>
    </location>
</feature>
<dbReference type="EMBL" id="DF237028">
    <property type="protein sequence ID" value="GAQ81413.1"/>
    <property type="molecule type" value="Genomic_DNA"/>
</dbReference>
<sequence length="318" mass="35237">MSRFTEKNPFDDETDANPFADPAIKSHSPGAGAYGGGAYSGGGTFYQEPSVAPAKPTPLPPERASVTSFASDSATVDIPLGEPGYKKKEKELKAKEKELQKKEAELKKREEDARRAGVIIDTKNWPFFFPILHHDISADIPEAQQWTQRLAYYTYLGLMLCFLWNTVCVSAGWAKGVISGGSAFVCWLAAILYAVAGIVLAWPLWYKRLYNAMRRDRAMTFAWFFLMYLVHIAWCIFAAIAPPIFIKGSSLTGFLSFIKALDADTVVGIMYLVGCILWVLEALLSIFVLQRVYSYFRGSGKATEVKRQGARAVVQAAV</sequence>
<evidence type="ECO:0000256" key="3">
    <source>
        <dbReference type="ARBA" id="ARBA00022692"/>
    </source>
</evidence>
<dbReference type="GO" id="GO:0005886">
    <property type="term" value="C:plasma membrane"/>
    <property type="evidence" value="ECO:0007669"/>
    <property type="project" value="UniProtKB-SubCell"/>
</dbReference>
<feature type="transmembrane region" description="Helical" evidence="6">
    <location>
        <begin position="266"/>
        <end position="289"/>
    </location>
</feature>
<dbReference type="Pfam" id="PF04144">
    <property type="entry name" value="SCAMP"/>
    <property type="match status" value="1"/>
</dbReference>
<feature type="transmembrane region" description="Helical" evidence="6">
    <location>
        <begin position="180"/>
        <end position="206"/>
    </location>
</feature>
<keyword evidence="6" id="KW-0968">Cytoplasmic vesicle</keyword>
<dbReference type="STRING" id="105231.A0A1Y1HTF8"/>
<name>A0A1Y1HTF8_KLENI</name>
<keyword evidence="5 6" id="KW-0472">Membrane</keyword>
<feature type="coiled-coil region" evidence="7">
    <location>
        <begin position="85"/>
        <end position="116"/>
    </location>
</feature>
<dbReference type="GO" id="GO:0030658">
    <property type="term" value="C:transport vesicle membrane"/>
    <property type="evidence" value="ECO:0007669"/>
    <property type="project" value="UniProtKB-SubCell"/>
</dbReference>
<evidence type="ECO:0000256" key="7">
    <source>
        <dbReference type="SAM" id="Coils"/>
    </source>
</evidence>
<feature type="region of interest" description="Disordered" evidence="8">
    <location>
        <begin position="1"/>
        <end position="82"/>
    </location>
</feature>
<dbReference type="InterPro" id="IPR007273">
    <property type="entry name" value="SCAMP"/>
</dbReference>
<accession>A0A1Y1HTF8</accession>
<dbReference type="AlphaFoldDB" id="A0A1Y1HTF8"/>
<proteinExistence type="inferred from homology"/>
<protein>
    <recommendedName>
        <fullName evidence="6">Secretory carrier-associated membrane protein</fullName>
        <shortName evidence="6">Secretory carrier membrane protein</shortName>
    </recommendedName>
</protein>
<comment type="subcellular location">
    <subcellularLocation>
        <location evidence="6">Cell membrane</location>
        <topology evidence="6">Multi-pass membrane protein</topology>
    </subcellularLocation>
    <subcellularLocation>
        <location evidence="6">Cytoplasmic vesicle</location>
        <location evidence="6">Secretory vesicle membrane</location>
        <topology evidence="6">Multi-pass membrane protein</topology>
    </subcellularLocation>
</comment>
<keyword evidence="4 6" id="KW-1133">Transmembrane helix</keyword>
<dbReference type="PANTHER" id="PTHR10687">
    <property type="entry name" value="SECRETORY CARRIER-ASSOCIATED MEMBRANE PROTEIN SCAMP"/>
    <property type="match status" value="1"/>
</dbReference>
<dbReference type="OMA" id="NMVACIF"/>
<comment type="similarity">
    <text evidence="2 6">Belongs to the SCAMP family.</text>
</comment>
<evidence type="ECO:0000256" key="5">
    <source>
        <dbReference type="ARBA" id="ARBA00023136"/>
    </source>
</evidence>
<dbReference type="GO" id="GO:0055038">
    <property type="term" value="C:recycling endosome membrane"/>
    <property type="evidence" value="ECO:0000318"/>
    <property type="project" value="GO_Central"/>
</dbReference>
<evidence type="ECO:0000256" key="1">
    <source>
        <dbReference type="ARBA" id="ARBA00004003"/>
    </source>
</evidence>